<feature type="compositionally biased region" description="Basic and acidic residues" evidence="2">
    <location>
        <begin position="202"/>
        <end position="217"/>
    </location>
</feature>
<comment type="caution">
    <text evidence="1">Lacks conserved residue(s) required for the propagation of feature annotation.</text>
</comment>
<dbReference type="InterPro" id="IPR040532">
    <property type="entry name" value="MapZ_C2"/>
</dbReference>
<protein>
    <recommendedName>
        <fullName evidence="1">Mid-cell-anchored protein Z</fullName>
    </recommendedName>
</protein>
<dbReference type="Pfam" id="PF18041">
    <property type="entry name" value="MapZ_EC1"/>
    <property type="match status" value="1"/>
</dbReference>
<feature type="domain" description="MapZ extracellular C-terminal" evidence="4">
    <location>
        <begin position="597"/>
        <end position="676"/>
    </location>
</feature>
<proteinExistence type="inferred from homology"/>
<feature type="region of interest" description="Disordered" evidence="2">
    <location>
        <begin position="25"/>
        <end position="46"/>
    </location>
</feature>
<dbReference type="Pfam" id="PF18708">
    <property type="entry name" value="MapZ_C2"/>
    <property type="match status" value="1"/>
</dbReference>
<keyword evidence="1" id="KW-0472">Membrane</keyword>
<feature type="region of interest" description="Disordered" evidence="2">
    <location>
        <begin position="118"/>
        <end position="321"/>
    </location>
</feature>
<name>A0A0B8R1F8_LACLL</name>
<dbReference type="InterPro" id="IPR030858">
    <property type="entry name" value="MapZ"/>
</dbReference>
<evidence type="ECO:0000259" key="4">
    <source>
        <dbReference type="Pfam" id="PF18708"/>
    </source>
</evidence>
<dbReference type="Proteomes" id="UP000031847">
    <property type="component" value="Unassembled WGS sequence"/>
</dbReference>
<accession>A0A0B8R1F8</accession>
<feature type="transmembrane region" description="Helical" evidence="1">
    <location>
        <begin position="361"/>
        <end position="381"/>
    </location>
</feature>
<comment type="subcellular location">
    <subcellularLocation>
        <location evidence="1">Cell membrane</location>
        <topology evidence="1">Single-pass membrane protein</topology>
    </subcellularLocation>
    <text evidence="1">In newborn cells, forms a ring positioned at mid-cell. Soon after cell division starts and the cells begin elongating, the ring splits into two rings that, as elongation proceeds, move along and mark the future division sites.</text>
</comment>
<evidence type="ECO:0000313" key="6">
    <source>
        <dbReference type="Proteomes" id="UP000031847"/>
    </source>
</evidence>
<evidence type="ECO:0000256" key="2">
    <source>
        <dbReference type="SAM" id="MobiDB-lite"/>
    </source>
</evidence>
<sequence length="688" mass="74530">MSNSRCLIHHFIGIVGILFGGKMSNKNKKNRNKNKNNNNNKPKNEQQIGEKTLKLQDLQDFTVGQIVAESKRVDKENEENESVLDKYIRQHRGEIEEAKSKNLDEFIQAERTNIEVPVEEDKEAKSEKLQEVSKEEIDENDELAASKIETEKVTDSSDSDLSAENKDLEVADKESEETKKSKNDLVLDPVVMVDAPVSTLPEQKEAPQVEEVKKTEPTDEEEAESPQDEKVVAAPVMMSANEVPMDEPSEPEISETDTKTDSIIDEKSEVEPKVTEEPAEEIKSDSKEDSTENNQALESGAEEKVTDSPKETKSDIPDKVITAESVSPHLLAETTSFKADKVEENAAKITDEKSKNRKKPIIIGLCAIVLIAAGAIGFAQYNSHQKGKTVQTYQSSQSDLDKYQKQYDAFFTDKSHTILRNSQFSKLSALETLVDAHKNSMAWSNAVSDTESLKDQINAIKKVNALFTSAAITDGKLDSSAKIVANVKVPETPKTTNETLNKLLTQAIDLAKSQVAKESSAKASASAAEAKANQGATSQSSTSSTASQSNSTTTPSSAASAGSSTNASTSSNANGLSSNGVNLEVSAARVQPQAGVNTNDPAFTWGAGIKEMVLNKARERGYITGDNYILVPTAIHTTNGSQGFPAGIVSGYYNLYAPDGRYLVSINAKTGFFVGNGSGHADNLDYDA</sequence>
<dbReference type="GO" id="GO:0051301">
    <property type="term" value="P:cell division"/>
    <property type="evidence" value="ECO:0007669"/>
    <property type="project" value="UniProtKB-UniRule"/>
</dbReference>
<gene>
    <name evidence="1" type="primary">mapZ</name>
    <name evidence="5" type="ORF">JCM5805K_2105</name>
</gene>
<comment type="subunit">
    <text evidence="1">Interacts with FtsZ.</text>
</comment>
<keyword evidence="1" id="KW-1133">Transmembrane helix</keyword>
<comment type="function">
    <text evidence="1">Early cell division protein that marks the future cell division site and supports proper FtsZ ring positioning.</text>
</comment>
<comment type="caution">
    <text evidence="5">The sequence shown here is derived from an EMBL/GenBank/DDBJ whole genome shotgun (WGS) entry which is preliminary data.</text>
</comment>
<feature type="compositionally biased region" description="Basic and acidic residues" evidence="2">
    <location>
        <begin position="122"/>
        <end position="135"/>
    </location>
</feature>
<feature type="domain" description="MapZ extracellular" evidence="3">
    <location>
        <begin position="388"/>
        <end position="509"/>
    </location>
</feature>
<dbReference type="HAMAP" id="MF_01941">
    <property type="entry name" value="MapZ"/>
    <property type="match status" value="1"/>
</dbReference>
<organism evidence="5 6">
    <name type="scientific">Lactococcus lactis subsp. lactis</name>
    <name type="common">Streptococcus lactis</name>
    <dbReference type="NCBI Taxonomy" id="1360"/>
    <lineage>
        <taxon>Bacteria</taxon>
        <taxon>Bacillati</taxon>
        <taxon>Bacillota</taxon>
        <taxon>Bacilli</taxon>
        <taxon>Lactobacillales</taxon>
        <taxon>Streptococcaceae</taxon>
        <taxon>Lactococcus</taxon>
    </lineage>
</organism>
<keyword evidence="1" id="KW-0131">Cell cycle</keyword>
<comment type="similarity">
    <text evidence="1">Belongs to the MapZ family.</text>
</comment>
<feature type="compositionally biased region" description="Basic residues" evidence="2">
    <location>
        <begin position="25"/>
        <end position="34"/>
    </location>
</feature>
<feature type="region of interest" description="Disordered" evidence="2">
    <location>
        <begin position="526"/>
        <end position="575"/>
    </location>
</feature>
<keyword evidence="1" id="KW-1003">Cell membrane</keyword>
<dbReference type="AlphaFoldDB" id="A0A0B8R1F8"/>
<reference evidence="5 6" key="1">
    <citation type="submission" date="2015-01" db="EMBL/GenBank/DDBJ databases">
        <title>Lactococcus lactis subsp.lactis JCM 5805 whole genome shotgun sequence.</title>
        <authorList>
            <person name="Fujii T."/>
            <person name="Tomita Y."/>
            <person name="Ikushima S."/>
            <person name="Fujiwara D."/>
        </authorList>
    </citation>
    <scope>NUCLEOTIDE SEQUENCE [LARGE SCALE GENOMIC DNA]</scope>
    <source>
        <strain evidence="5 6">JCM 5805</strain>
    </source>
</reference>
<keyword evidence="1" id="KW-0132">Cell division</keyword>
<feature type="compositionally biased region" description="Basic and acidic residues" evidence="2">
    <location>
        <begin position="256"/>
        <end position="290"/>
    </location>
</feature>
<feature type="transmembrane region" description="Helical" evidence="1">
    <location>
        <begin position="6"/>
        <end position="25"/>
    </location>
</feature>
<evidence type="ECO:0000259" key="3">
    <source>
        <dbReference type="Pfam" id="PF18041"/>
    </source>
</evidence>
<dbReference type="GO" id="GO:0005886">
    <property type="term" value="C:plasma membrane"/>
    <property type="evidence" value="ECO:0007669"/>
    <property type="project" value="UniProtKB-SubCell"/>
</dbReference>
<evidence type="ECO:0000256" key="1">
    <source>
        <dbReference type="HAMAP-Rule" id="MF_01941"/>
    </source>
</evidence>
<dbReference type="InterPro" id="IPR041295">
    <property type="entry name" value="MapZ_EC1"/>
</dbReference>
<feature type="compositionally biased region" description="Basic and acidic residues" evidence="2">
    <location>
        <begin position="163"/>
        <end position="185"/>
    </location>
</feature>
<keyword evidence="1" id="KW-0812">Transmembrane</keyword>
<feature type="compositionally biased region" description="Basic and acidic residues" evidence="2">
    <location>
        <begin position="301"/>
        <end position="318"/>
    </location>
</feature>
<feature type="compositionally biased region" description="Acidic residues" evidence="2">
    <location>
        <begin position="244"/>
        <end position="255"/>
    </location>
</feature>
<dbReference type="EMBL" id="BBSI01000033">
    <property type="protein sequence ID" value="GAM80988.1"/>
    <property type="molecule type" value="Genomic_DNA"/>
</dbReference>
<evidence type="ECO:0000313" key="5">
    <source>
        <dbReference type="EMBL" id="GAM80988.1"/>
    </source>
</evidence>